<comment type="subcellular location">
    <subcellularLocation>
        <location evidence="1">Membrane</location>
        <topology evidence="1">Multi-pass membrane protein</topology>
    </subcellularLocation>
</comment>
<dbReference type="PANTHER" id="PTHR39157:SF1">
    <property type="entry name" value="DOXX FAMILY PROTEIN"/>
    <property type="match status" value="1"/>
</dbReference>
<name>A0ABN8A0U4_9BACI</name>
<evidence type="ECO:0000256" key="5">
    <source>
        <dbReference type="SAM" id="Phobius"/>
    </source>
</evidence>
<organism evidence="6 7">
    <name type="scientific">Bacillus rhizoplanae</name>
    <dbReference type="NCBI Taxonomy" id="2880966"/>
    <lineage>
        <taxon>Bacteria</taxon>
        <taxon>Bacillati</taxon>
        <taxon>Bacillota</taxon>
        <taxon>Bacilli</taxon>
        <taxon>Bacillales</taxon>
        <taxon>Bacillaceae</taxon>
        <taxon>Bacillus</taxon>
    </lineage>
</organism>
<dbReference type="InterPro" id="IPR032808">
    <property type="entry name" value="DoxX"/>
</dbReference>
<dbReference type="PANTHER" id="PTHR39157">
    <property type="entry name" value="INTEGRAL MEMBRANE PROTEIN-RELATED"/>
    <property type="match status" value="1"/>
</dbReference>
<evidence type="ECO:0000256" key="1">
    <source>
        <dbReference type="ARBA" id="ARBA00004141"/>
    </source>
</evidence>
<gene>
    <name evidence="6" type="ORF">BACCIP111899_01868</name>
</gene>
<evidence type="ECO:0000313" key="7">
    <source>
        <dbReference type="Proteomes" id="UP000789423"/>
    </source>
</evidence>
<dbReference type="EMBL" id="CAKJTI010000007">
    <property type="protein sequence ID" value="CAG9612691.1"/>
    <property type="molecule type" value="Genomic_DNA"/>
</dbReference>
<dbReference type="Pfam" id="PF07681">
    <property type="entry name" value="DoxX"/>
    <property type="match status" value="1"/>
</dbReference>
<proteinExistence type="predicted"/>
<evidence type="ECO:0000256" key="3">
    <source>
        <dbReference type="ARBA" id="ARBA00022989"/>
    </source>
</evidence>
<evidence type="ECO:0000256" key="4">
    <source>
        <dbReference type="ARBA" id="ARBA00023136"/>
    </source>
</evidence>
<evidence type="ECO:0000256" key="2">
    <source>
        <dbReference type="ARBA" id="ARBA00022692"/>
    </source>
</evidence>
<keyword evidence="7" id="KW-1185">Reference proteome</keyword>
<protein>
    <recommendedName>
        <fullName evidence="8">DoxX family protein</fullName>
    </recommendedName>
</protein>
<reference evidence="6 7" key="1">
    <citation type="submission" date="2021-10" db="EMBL/GenBank/DDBJ databases">
        <authorList>
            <person name="Criscuolo A."/>
        </authorList>
    </citation>
    <scope>NUCLEOTIDE SEQUENCE [LARGE SCALE GENOMIC DNA]</scope>
    <source>
        <strain evidence="7">CIP 111899</strain>
    </source>
</reference>
<accession>A0ABN8A0U4</accession>
<feature type="transmembrane region" description="Helical" evidence="5">
    <location>
        <begin position="12"/>
        <end position="30"/>
    </location>
</feature>
<comment type="caution">
    <text evidence="6">The sequence shown here is derived from an EMBL/GenBank/DDBJ whole genome shotgun (WGS) entry which is preliminary data.</text>
</comment>
<evidence type="ECO:0008006" key="8">
    <source>
        <dbReference type="Google" id="ProtNLM"/>
    </source>
</evidence>
<dbReference type="Proteomes" id="UP000789423">
    <property type="component" value="Unassembled WGS sequence"/>
</dbReference>
<dbReference type="RefSeq" id="WP_230574832.1">
    <property type="nucleotide sequence ID" value="NZ_CAKJTI010000007.1"/>
</dbReference>
<feature type="transmembrane region" description="Helical" evidence="5">
    <location>
        <begin position="88"/>
        <end position="110"/>
    </location>
</feature>
<keyword evidence="2 5" id="KW-0812">Transmembrane</keyword>
<keyword evidence="3 5" id="KW-1133">Transmembrane helix</keyword>
<evidence type="ECO:0000313" key="6">
    <source>
        <dbReference type="EMBL" id="CAG9612691.1"/>
    </source>
</evidence>
<sequence length="166" mass="18109">MVIQFLRENKAVSYVLAAVRIYIGYTWLMAGMKKLTGGGFDATGYLKGAIEQASGAHPAVQSWWASFLNEVAIPNIELFNFLVTWGEILVGIGLIVGCLTKTAVFFGLVMNFSYMFSGSTGVNPQLVILSMFILVSGYNAGKFGVDGLILSKIFNKKSRNYQKQAA</sequence>
<keyword evidence="4 5" id="KW-0472">Membrane</keyword>